<evidence type="ECO:0000313" key="1">
    <source>
        <dbReference type="EMBL" id="KAI6089096.1"/>
    </source>
</evidence>
<protein>
    <submittedName>
        <fullName evidence="1">Uncharacterized protein</fullName>
    </submittedName>
</protein>
<accession>A0ACC0D8X2</accession>
<name>A0ACC0D8X2_9PEZI</name>
<dbReference type="Proteomes" id="UP001497680">
    <property type="component" value="Unassembled WGS sequence"/>
</dbReference>
<dbReference type="EMBL" id="MU394297">
    <property type="protein sequence ID" value="KAI6089096.1"/>
    <property type="molecule type" value="Genomic_DNA"/>
</dbReference>
<keyword evidence="2" id="KW-1185">Reference proteome</keyword>
<gene>
    <name evidence="1" type="ORF">F4821DRAFT_257244</name>
</gene>
<evidence type="ECO:0000313" key="2">
    <source>
        <dbReference type="Proteomes" id="UP001497680"/>
    </source>
</evidence>
<proteinExistence type="predicted"/>
<comment type="caution">
    <text evidence="1">The sequence shown here is derived from an EMBL/GenBank/DDBJ whole genome shotgun (WGS) entry which is preliminary data.</text>
</comment>
<sequence>MVERIKDDKNTAGMKTYMRESHQGPKYTFSECKNPHNTIQHIPANRHRSLREENTQKKREERAQKGVELGITFVNTNGAPLDKAALKTYRDETYLKSAGLSTRATLSTLLAATAPIPFRRQLLYYISFKAHCASSLKKAKATKGDSYNIRFSFKTDFLGADPRTIIPGAMPKSKFLPVPRVMDVTTDENAVLAIVLDALQDVKLLQQPSQSTYLLPPLSSRDSTHVLQYTVNMNDSMIKYLIESIAQLQERTKEIRDSRKQGLSAEREISAGVAQGRSVGCPAVTPSRSTAAETLVATSGRTTLVVELLPGTAAGMAVVKRAFPEQMKAYTTQSDTASNLSPTTPATSPSPGPGPGPTPTPTQPACRTLYSRSLEHRRPPAPGPAPVIRVEQLHRRLYQELNRLALSHGGNVSVVAVAALEFATELTRALRDGWVSFNSSRAFPDRGSWSSAATHLGTLRTILEDVRRTPILLTVFREAITESETEIRAARPCRCHDDPNGTTECYPTIIHPALKAKAVQIWGDKMVVRVAKDKNTKGMKRYLRESHQGPKFPFSNCKNPHNTIQHTPANRHRSLSHRLETQTMDRTEDQSAYHIRLTLSMFESAKNLHCYLSGITTRRRQAIRHIELVNSGYDGWRAPNSGGEFFSIDRFGRLLKLKRVDRQRRNNDILALLTQCRGVRTHGLALIGHYRNAWAAGGNDQDLARKSRPCSSEKKLKKHIHESLITRPEAPPSAVHAAPLTALASSRTQEGTRRSTATPSLNIAGFRSNDLNQEPFSTAEGNEWLATTLGDYERDLSDRQCRRPNRSRSRRAWYTKRRLLLLQPPLHCRNCACTPPSQTYIIEAFLDGYHLRAKARPTENEIAAPRYFRSTTTSTDIWM</sequence>
<reference evidence="1 2" key="1">
    <citation type="journal article" date="2022" name="New Phytol.">
        <title>Ecological generalism drives hyperdiversity of secondary metabolite gene clusters in xylarialean endophytes.</title>
        <authorList>
            <person name="Franco M.E.E."/>
            <person name="Wisecaver J.H."/>
            <person name="Arnold A.E."/>
            <person name="Ju Y.M."/>
            <person name="Slot J.C."/>
            <person name="Ahrendt S."/>
            <person name="Moore L.P."/>
            <person name="Eastman K.E."/>
            <person name="Scott K."/>
            <person name="Konkel Z."/>
            <person name="Mondo S.J."/>
            <person name="Kuo A."/>
            <person name="Hayes R.D."/>
            <person name="Haridas S."/>
            <person name="Andreopoulos B."/>
            <person name="Riley R."/>
            <person name="LaButti K."/>
            <person name="Pangilinan J."/>
            <person name="Lipzen A."/>
            <person name="Amirebrahimi M."/>
            <person name="Yan J."/>
            <person name="Adam C."/>
            <person name="Keymanesh K."/>
            <person name="Ng V."/>
            <person name="Louie K."/>
            <person name="Northen T."/>
            <person name="Drula E."/>
            <person name="Henrissat B."/>
            <person name="Hsieh H.M."/>
            <person name="Youens-Clark K."/>
            <person name="Lutzoni F."/>
            <person name="Miadlikowska J."/>
            <person name="Eastwood D.C."/>
            <person name="Hamelin R.C."/>
            <person name="Grigoriev I.V."/>
            <person name="U'Ren J.M."/>
        </authorList>
    </citation>
    <scope>NUCLEOTIDE SEQUENCE [LARGE SCALE GENOMIC DNA]</scope>
    <source>
        <strain evidence="1 2">ER1909</strain>
    </source>
</reference>
<organism evidence="1 2">
    <name type="scientific">Hypoxylon rubiginosum</name>
    <dbReference type="NCBI Taxonomy" id="110542"/>
    <lineage>
        <taxon>Eukaryota</taxon>
        <taxon>Fungi</taxon>
        <taxon>Dikarya</taxon>
        <taxon>Ascomycota</taxon>
        <taxon>Pezizomycotina</taxon>
        <taxon>Sordariomycetes</taxon>
        <taxon>Xylariomycetidae</taxon>
        <taxon>Xylariales</taxon>
        <taxon>Hypoxylaceae</taxon>
        <taxon>Hypoxylon</taxon>
    </lineage>
</organism>